<comment type="caution">
    <text evidence="2">The sequence shown here is derived from an EMBL/GenBank/DDBJ whole genome shotgun (WGS) entry which is preliminary data.</text>
</comment>
<dbReference type="Proteomes" id="UP001501310">
    <property type="component" value="Unassembled WGS sequence"/>
</dbReference>
<evidence type="ECO:0000256" key="1">
    <source>
        <dbReference type="SAM" id="Phobius"/>
    </source>
</evidence>
<accession>A0ABP7SB04</accession>
<dbReference type="EMBL" id="BAAAZD010000002">
    <property type="protein sequence ID" value="GAA4009287.1"/>
    <property type="molecule type" value="Genomic_DNA"/>
</dbReference>
<feature type="transmembrane region" description="Helical" evidence="1">
    <location>
        <begin position="36"/>
        <end position="57"/>
    </location>
</feature>
<feature type="transmembrane region" description="Helical" evidence="1">
    <location>
        <begin position="104"/>
        <end position="125"/>
    </location>
</feature>
<reference evidence="3" key="1">
    <citation type="journal article" date="2019" name="Int. J. Syst. Evol. Microbiol.">
        <title>The Global Catalogue of Microorganisms (GCM) 10K type strain sequencing project: providing services to taxonomists for standard genome sequencing and annotation.</title>
        <authorList>
            <consortium name="The Broad Institute Genomics Platform"/>
            <consortium name="The Broad Institute Genome Sequencing Center for Infectious Disease"/>
            <person name="Wu L."/>
            <person name="Ma J."/>
        </authorList>
    </citation>
    <scope>NUCLEOTIDE SEQUENCE [LARGE SCALE GENOMIC DNA]</scope>
    <source>
        <strain evidence="3">JCM 16603</strain>
    </source>
</reference>
<gene>
    <name evidence="2" type="ORF">GCM10022211_24170</name>
</gene>
<keyword evidence="1" id="KW-0812">Transmembrane</keyword>
<feature type="transmembrane region" description="Helical" evidence="1">
    <location>
        <begin position="69"/>
        <end position="92"/>
    </location>
</feature>
<name>A0ABP7SB04_9SPHN</name>
<proteinExistence type="predicted"/>
<evidence type="ECO:0000313" key="2">
    <source>
        <dbReference type="EMBL" id="GAA4009287.1"/>
    </source>
</evidence>
<dbReference type="RefSeq" id="WP_344710675.1">
    <property type="nucleotide sequence ID" value="NZ_BAAAZD010000002.1"/>
</dbReference>
<evidence type="ECO:0000313" key="3">
    <source>
        <dbReference type="Proteomes" id="UP001501310"/>
    </source>
</evidence>
<organism evidence="2 3">
    <name type="scientific">Sphingomonas humi</name>
    <dbReference type="NCBI Taxonomy" id="335630"/>
    <lineage>
        <taxon>Bacteria</taxon>
        <taxon>Pseudomonadati</taxon>
        <taxon>Pseudomonadota</taxon>
        <taxon>Alphaproteobacteria</taxon>
        <taxon>Sphingomonadales</taxon>
        <taxon>Sphingomonadaceae</taxon>
        <taxon>Sphingomonas</taxon>
    </lineage>
</organism>
<keyword evidence="1" id="KW-0472">Membrane</keyword>
<protein>
    <recommendedName>
        <fullName evidence="4">DUF4345 domain-containing protein</fullName>
    </recommendedName>
</protein>
<keyword evidence="3" id="KW-1185">Reference proteome</keyword>
<sequence length="141" mass="15180">MRVLRAAAAYAAAAFAFGFLLGTIRALLVVPRLGDVRAAMLEVWIMLAASWRICGWCMERLGVSPKRKVRVAVGALAFLFLIAFEAILGVLLLGRSASEQLQSFTAPAGLIGLGAQLLFAAMPTLHAARDERRKRGGRGRD</sequence>
<keyword evidence="1" id="KW-1133">Transmembrane helix</keyword>
<evidence type="ECO:0008006" key="4">
    <source>
        <dbReference type="Google" id="ProtNLM"/>
    </source>
</evidence>